<gene>
    <name evidence="2" type="ORF">ODALV1_LOCUS31047</name>
</gene>
<proteinExistence type="predicted"/>
<protein>
    <recommendedName>
        <fullName evidence="4">Reticulon-like protein</fullName>
    </recommendedName>
</protein>
<accession>A0ABP1SA05</accession>
<keyword evidence="1" id="KW-0472">Membrane</keyword>
<sequence length="201" mass="22888">MSICRLIIYPGTAVSGLEPTNFTVTSFEDWYDIMKTEGQFMFSLSSKPSISKWIGTEQKFNWLQDLFLVAFSTFAFLTKFVIGHFSYITLLMFVMTLFVSVKNFTKTISDQSDMSAVISDPQDTVSGKNAQIYIRKVTPPEWKLGLENFPNFALLIALVQFHPCGMELWGDPLHALCGQFLVHKDSHRDVKEVCKLSQEIC</sequence>
<evidence type="ECO:0000313" key="3">
    <source>
        <dbReference type="Proteomes" id="UP001642540"/>
    </source>
</evidence>
<name>A0ABP1SA05_9HEXA</name>
<dbReference type="Proteomes" id="UP001642540">
    <property type="component" value="Unassembled WGS sequence"/>
</dbReference>
<keyword evidence="1" id="KW-1133">Transmembrane helix</keyword>
<dbReference type="EMBL" id="CAXLJM020000164">
    <property type="protein sequence ID" value="CAL8147135.1"/>
    <property type="molecule type" value="Genomic_DNA"/>
</dbReference>
<evidence type="ECO:0000313" key="2">
    <source>
        <dbReference type="EMBL" id="CAL8147135.1"/>
    </source>
</evidence>
<feature type="transmembrane region" description="Helical" evidence="1">
    <location>
        <begin position="60"/>
        <end position="78"/>
    </location>
</feature>
<evidence type="ECO:0000256" key="1">
    <source>
        <dbReference type="SAM" id="Phobius"/>
    </source>
</evidence>
<organism evidence="2 3">
    <name type="scientific">Orchesella dallaii</name>
    <dbReference type="NCBI Taxonomy" id="48710"/>
    <lineage>
        <taxon>Eukaryota</taxon>
        <taxon>Metazoa</taxon>
        <taxon>Ecdysozoa</taxon>
        <taxon>Arthropoda</taxon>
        <taxon>Hexapoda</taxon>
        <taxon>Collembola</taxon>
        <taxon>Entomobryomorpha</taxon>
        <taxon>Entomobryoidea</taxon>
        <taxon>Orchesellidae</taxon>
        <taxon>Orchesellinae</taxon>
        <taxon>Orchesella</taxon>
    </lineage>
</organism>
<keyword evidence="3" id="KW-1185">Reference proteome</keyword>
<reference evidence="2 3" key="1">
    <citation type="submission" date="2024-08" db="EMBL/GenBank/DDBJ databases">
        <authorList>
            <person name="Cucini C."/>
            <person name="Frati F."/>
        </authorList>
    </citation>
    <scope>NUCLEOTIDE SEQUENCE [LARGE SCALE GENOMIC DNA]</scope>
</reference>
<evidence type="ECO:0008006" key="4">
    <source>
        <dbReference type="Google" id="ProtNLM"/>
    </source>
</evidence>
<keyword evidence="1" id="KW-0812">Transmembrane</keyword>
<comment type="caution">
    <text evidence="2">The sequence shown here is derived from an EMBL/GenBank/DDBJ whole genome shotgun (WGS) entry which is preliminary data.</text>
</comment>